<protein>
    <submittedName>
        <fullName evidence="1">Uncharacterized protein</fullName>
    </submittedName>
</protein>
<dbReference type="AlphaFoldDB" id="A0A0E9TM32"/>
<reference evidence="1" key="2">
    <citation type="journal article" date="2015" name="Fish Shellfish Immunol.">
        <title>Early steps in the European eel (Anguilla anguilla)-Vibrio vulnificus interaction in the gills: Role of the RtxA13 toxin.</title>
        <authorList>
            <person name="Callol A."/>
            <person name="Pajuelo D."/>
            <person name="Ebbesson L."/>
            <person name="Teles M."/>
            <person name="MacKenzie S."/>
            <person name="Amaro C."/>
        </authorList>
    </citation>
    <scope>NUCLEOTIDE SEQUENCE</scope>
</reference>
<proteinExistence type="predicted"/>
<evidence type="ECO:0000313" key="1">
    <source>
        <dbReference type="EMBL" id="JAH54724.1"/>
    </source>
</evidence>
<dbReference type="EMBL" id="GBXM01053853">
    <property type="protein sequence ID" value="JAH54724.1"/>
    <property type="molecule type" value="Transcribed_RNA"/>
</dbReference>
<accession>A0A0E9TM32</accession>
<sequence length="52" mass="5909">MHRKNTNIWDLSHGSLSLHKCTTHVEGIVLSIHHFSSHLVSPCSVNIFSPRF</sequence>
<organism evidence="1">
    <name type="scientific">Anguilla anguilla</name>
    <name type="common">European freshwater eel</name>
    <name type="synonym">Muraena anguilla</name>
    <dbReference type="NCBI Taxonomy" id="7936"/>
    <lineage>
        <taxon>Eukaryota</taxon>
        <taxon>Metazoa</taxon>
        <taxon>Chordata</taxon>
        <taxon>Craniata</taxon>
        <taxon>Vertebrata</taxon>
        <taxon>Euteleostomi</taxon>
        <taxon>Actinopterygii</taxon>
        <taxon>Neopterygii</taxon>
        <taxon>Teleostei</taxon>
        <taxon>Anguilliformes</taxon>
        <taxon>Anguillidae</taxon>
        <taxon>Anguilla</taxon>
    </lineage>
</organism>
<reference evidence="1" key="1">
    <citation type="submission" date="2014-11" db="EMBL/GenBank/DDBJ databases">
        <authorList>
            <person name="Amaro Gonzalez C."/>
        </authorList>
    </citation>
    <scope>NUCLEOTIDE SEQUENCE</scope>
</reference>
<name>A0A0E9TM32_ANGAN</name>